<dbReference type="Proteomes" id="UP000253941">
    <property type="component" value="Unassembled WGS sequence"/>
</dbReference>
<protein>
    <submittedName>
        <fullName evidence="2">Uncharacterized protein</fullName>
    </submittedName>
</protein>
<dbReference type="RefSeq" id="WP_114580338.1">
    <property type="nucleotide sequence ID" value="NZ_QPMH01000001.1"/>
</dbReference>
<feature type="coiled-coil region" evidence="1">
    <location>
        <begin position="28"/>
        <end position="92"/>
    </location>
</feature>
<evidence type="ECO:0000313" key="3">
    <source>
        <dbReference type="Proteomes" id="UP000253941"/>
    </source>
</evidence>
<reference evidence="2 3" key="1">
    <citation type="submission" date="2018-07" db="EMBL/GenBank/DDBJ databases">
        <title>Venubactetium sediminum gen. nov., sp. nov., isolated from a marine solar saltern.</title>
        <authorList>
            <person name="Wang S."/>
        </authorList>
    </citation>
    <scope>NUCLEOTIDE SEQUENCE [LARGE SCALE GENOMIC DNA]</scope>
    <source>
        <strain evidence="2 3">WD2A32</strain>
    </source>
</reference>
<comment type="caution">
    <text evidence="2">The sequence shown here is derived from an EMBL/GenBank/DDBJ whole genome shotgun (WGS) entry which is preliminary data.</text>
</comment>
<dbReference type="EMBL" id="QPMH01000001">
    <property type="protein sequence ID" value="RDD63825.1"/>
    <property type="molecule type" value="Genomic_DNA"/>
</dbReference>
<organism evidence="2 3">
    <name type="scientific">Ferruginivarius sediminum</name>
    <dbReference type="NCBI Taxonomy" id="2661937"/>
    <lineage>
        <taxon>Bacteria</taxon>
        <taxon>Pseudomonadati</taxon>
        <taxon>Pseudomonadota</taxon>
        <taxon>Alphaproteobacteria</taxon>
        <taxon>Rhodospirillales</taxon>
        <taxon>Rhodospirillaceae</taxon>
        <taxon>Ferruginivarius</taxon>
    </lineage>
</organism>
<keyword evidence="3" id="KW-1185">Reference proteome</keyword>
<name>A0A369THG6_9PROT</name>
<dbReference type="AlphaFoldDB" id="A0A369THG6"/>
<evidence type="ECO:0000313" key="2">
    <source>
        <dbReference type="EMBL" id="RDD63825.1"/>
    </source>
</evidence>
<sequence>MADHDAIEQALSRYHALKDAAADTHAITVRLMDEVRDLRQQVQRLVRQLDEAKRARRRDRAMERRLESEITSARNELKRKEARRDAKAEEQQELLRLVERCQEFLTSGGASIKEIEAGIALPNGRF</sequence>
<gene>
    <name evidence="2" type="ORF">DRB17_01265</name>
</gene>
<keyword evidence="1" id="KW-0175">Coiled coil</keyword>
<proteinExistence type="predicted"/>
<accession>A0A369THG6</accession>
<evidence type="ECO:0000256" key="1">
    <source>
        <dbReference type="SAM" id="Coils"/>
    </source>
</evidence>